<dbReference type="PANTHER" id="PTHR30121:SF6">
    <property type="entry name" value="SLR6007 PROTEIN"/>
    <property type="match status" value="1"/>
</dbReference>
<evidence type="ECO:0008006" key="3">
    <source>
        <dbReference type="Google" id="ProtNLM"/>
    </source>
</evidence>
<dbReference type="EMBL" id="VBTY01000001">
    <property type="protein sequence ID" value="MDG3492977.1"/>
    <property type="molecule type" value="Genomic_DNA"/>
</dbReference>
<accession>A0A9X4M3P4</accession>
<dbReference type="Proteomes" id="UP001152872">
    <property type="component" value="Unassembled WGS sequence"/>
</dbReference>
<evidence type="ECO:0000313" key="2">
    <source>
        <dbReference type="Proteomes" id="UP001152872"/>
    </source>
</evidence>
<comment type="caution">
    <text evidence="1">The sequence shown here is derived from an EMBL/GenBank/DDBJ whole genome shotgun (WGS) entry which is preliminary data.</text>
</comment>
<dbReference type="SUPFAM" id="SSF52540">
    <property type="entry name" value="P-loop containing nucleoside triphosphate hydrolases"/>
    <property type="match status" value="1"/>
</dbReference>
<proteinExistence type="predicted"/>
<dbReference type="InterPro" id="IPR027417">
    <property type="entry name" value="P-loop_NTPase"/>
</dbReference>
<reference evidence="1" key="1">
    <citation type="submission" date="2019-05" db="EMBL/GenBank/DDBJ databases">
        <title>Whole genome sequencing of Pseudanabaena catenata USMAC16.</title>
        <authorList>
            <person name="Khan Z."/>
            <person name="Omar W.M."/>
            <person name="Convey P."/>
            <person name="Merican F."/>
            <person name="Najimudin N."/>
        </authorList>
    </citation>
    <scope>NUCLEOTIDE SEQUENCE</scope>
    <source>
        <strain evidence="1">USMAC16</strain>
    </source>
</reference>
<dbReference type="RefSeq" id="WP_009625003.1">
    <property type="nucleotide sequence ID" value="NZ_VBTY01000001.1"/>
</dbReference>
<dbReference type="AlphaFoldDB" id="A0A9X4M3P4"/>
<sequence>MQNVKQKRYKHFEKELAVECLLKFELRGRAVSCFVLKQGQSSLESLQFVFGWESKGIHTTLSTEQEESLFEAIQSGLKDIPDGEKLTVHFGSVSSDSDRQQQLQELYEQADTPQLKFLVMGEKQRVQELSKSGLRKPKFLRLYATYTLRGSTAEGNDVLEKALAWIQKLSQQLMGQEKQIEQERHEIAFAKAFTDGFLNWEQILVNRMGLDLRPMTEHELWEYLWRQFNSSNPPAIPQLLVMSERGVEERINTQVHLKTMLLERPDSIPFADNGFVHLKGEYIGVLTFMDKPGGWVSKGKQMRYLWEAIARDSVANTEVFCQFTRANETIVKANMQRVTKQSIVSQEQSASLNNINVNASLKQQKAVKAQEALYEGAMPINVAVAVLIRRPNLITLDDACRYFCSCFQRPAWVERETEYAWLMWKQTLPVTVGNLLAQPFPRRHVYLSDEAVAFTGCVMPRSVDETGFELITEEGGMPLYIDVRKHRNIGIFATTRAGKSVLVSAVLSQALCHEQQIVALDFPKPDGTSTFTDYTHFIGELGAYFDISKESSNLLELPDLRTFDTEQAEERLRDFKSFVESALMTMVFGASQHDLSSSERQLRQLIRALLVPVVNAFFDDPQIKVRYDQAIADGFGTEAWSNMPTLSDFLDYFLTEGKADITSDVADSEQIDQATNQIVIQLRFWLNSRIGRAISRPSTFRSDARLLVFALRNLSEAEDAAILALSAYSAALRRALSSPASILFIDEAPILFEYPTISEMVARLCANGAKAGIKVIISAQDPDTIARSPSAPKILQNLSTRLIGRIQPSAVDSFVSILKYPREVIAQNAEERFFPKREAIYSQWLLDDAGIYTFVRFFPSYIQLGVVANNPDEQEARTAYMLAMADPYKGLAAFSREMASALRDGRKLKLPELAA</sequence>
<dbReference type="PANTHER" id="PTHR30121">
    <property type="entry name" value="UNCHARACTERIZED PROTEIN YJGR-RELATED"/>
    <property type="match status" value="1"/>
</dbReference>
<evidence type="ECO:0000313" key="1">
    <source>
        <dbReference type="EMBL" id="MDG3492977.1"/>
    </source>
</evidence>
<dbReference type="Gene3D" id="3.40.50.300">
    <property type="entry name" value="P-loop containing nucleotide triphosphate hydrolases"/>
    <property type="match status" value="2"/>
</dbReference>
<keyword evidence="2" id="KW-1185">Reference proteome</keyword>
<gene>
    <name evidence="1" type="ORF">FEV09_00225</name>
</gene>
<organism evidence="1 2">
    <name type="scientific">Pseudanabaena catenata USMAC16</name>
    <dbReference type="NCBI Taxonomy" id="1855837"/>
    <lineage>
        <taxon>Bacteria</taxon>
        <taxon>Bacillati</taxon>
        <taxon>Cyanobacteriota</taxon>
        <taxon>Cyanophyceae</taxon>
        <taxon>Pseudanabaenales</taxon>
        <taxon>Pseudanabaenaceae</taxon>
        <taxon>Pseudanabaena</taxon>
    </lineage>
</organism>
<dbReference type="InterPro" id="IPR051162">
    <property type="entry name" value="T4SS_component"/>
</dbReference>
<protein>
    <recommendedName>
        <fullName evidence="3">Type IV secretion system coupling protein TraD DNA-binding domain-containing protein</fullName>
    </recommendedName>
</protein>
<name>A0A9X4M3P4_9CYAN</name>